<proteinExistence type="predicted"/>
<keyword evidence="1" id="KW-0328">Glycosyltransferase</keyword>
<organism evidence="3 4">
    <name type="scientific">Vibrio paucivorans</name>
    <dbReference type="NCBI Taxonomy" id="2829489"/>
    <lineage>
        <taxon>Bacteria</taxon>
        <taxon>Pseudomonadati</taxon>
        <taxon>Pseudomonadota</taxon>
        <taxon>Gammaproteobacteria</taxon>
        <taxon>Vibrionales</taxon>
        <taxon>Vibrionaceae</taxon>
        <taxon>Vibrio</taxon>
    </lineage>
</organism>
<dbReference type="GO" id="GO:0009244">
    <property type="term" value="P:lipopolysaccharide core region biosynthetic process"/>
    <property type="evidence" value="ECO:0007669"/>
    <property type="project" value="TreeGrafter"/>
</dbReference>
<keyword evidence="2" id="KW-0808">Transferase</keyword>
<evidence type="ECO:0000256" key="1">
    <source>
        <dbReference type="ARBA" id="ARBA00022676"/>
    </source>
</evidence>
<name>A0A9X3CD76_9VIBR</name>
<accession>A0A9X3CD76</accession>
<dbReference type="RefSeq" id="WP_265687122.1">
    <property type="nucleotide sequence ID" value="NZ_JAKRRX010000029.1"/>
</dbReference>
<dbReference type="EMBL" id="JAKRRX010000029">
    <property type="protein sequence ID" value="MCW8333608.1"/>
    <property type="molecule type" value="Genomic_DNA"/>
</dbReference>
<dbReference type="CDD" id="cd03789">
    <property type="entry name" value="GT9_LPS_heptosyltransferase"/>
    <property type="match status" value="1"/>
</dbReference>
<dbReference type="PANTHER" id="PTHR30160">
    <property type="entry name" value="TETRAACYLDISACCHARIDE 4'-KINASE-RELATED"/>
    <property type="match status" value="1"/>
</dbReference>
<dbReference type="AlphaFoldDB" id="A0A9X3CD76"/>
<keyword evidence="4" id="KW-1185">Reference proteome</keyword>
<evidence type="ECO:0000313" key="3">
    <source>
        <dbReference type="EMBL" id="MCW8333608.1"/>
    </source>
</evidence>
<comment type="caution">
    <text evidence="3">The sequence shown here is derived from an EMBL/GenBank/DDBJ whole genome shotgun (WGS) entry which is preliminary data.</text>
</comment>
<dbReference type="Pfam" id="PF01075">
    <property type="entry name" value="Glyco_transf_9"/>
    <property type="match status" value="1"/>
</dbReference>
<evidence type="ECO:0000256" key="2">
    <source>
        <dbReference type="ARBA" id="ARBA00022679"/>
    </source>
</evidence>
<evidence type="ECO:0000313" key="4">
    <source>
        <dbReference type="Proteomes" id="UP001155586"/>
    </source>
</evidence>
<dbReference type="Gene3D" id="3.40.50.2000">
    <property type="entry name" value="Glycogen Phosphorylase B"/>
    <property type="match status" value="2"/>
</dbReference>
<sequence>MSRSNNFKKILVIATHCIGDSLLVTVFTHSLRAAYPDATIDVLVNSRGKAVFESNPYIDNVVEISRRAKLGEYLRLLRDFGRYDLTVNERLNDRTLIYSLLFGRKRLGPVHNKLKGAWLRRWAYNFHITERDTFEHKMSRMARMLDLIDVDVIPRLVSPEETIPLHVMKRLPERYVVIHTPSSNEIKQWPVEHWSLVIEHLLTLGYKIVLTGAPSSRDRDIVKGVLEAIPNPSHSQLYNALGDLTLAQMSMLIKNSDGFIGPDSGPGHMASGFPIPIITLISVAPASVWAPWPYGMSVSRHVNLYTNGRLPMQRQGNVMVLQSIRGCVPCFKNKCAISDDVYSPCLQDITPDQVVRAIQEMIPLKEL</sequence>
<dbReference type="GO" id="GO:0005829">
    <property type="term" value="C:cytosol"/>
    <property type="evidence" value="ECO:0007669"/>
    <property type="project" value="TreeGrafter"/>
</dbReference>
<dbReference type="GO" id="GO:0008713">
    <property type="term" value="F:ADP-heptose-lipopolysaccharide heptosyltransferase activity"/>
    <property type="evidence" value="ECO:0007669"/>
    <property type="project" value="TreeGrafter"/>
</dbReference>
<dbReference type="InterPro" id="IPR051199">
    <property type="entry name" value="LPS_LOS_Heptosyltrfase"/>
</dbReference>
<gene>
    <name evidence="3" type="ORF">MD483_07205</name>
</gene>
<dbReference type="InterPro" id="IPR002201">
    <property type="entry name" value="Glyco_trans_9"/>
</dbReference>
<dbReference type="Proteomes" id="UP001155586">
    <property type="component" value="Unassembled WGS sequence"/>
</dbReference>
<protein>
    <submittedName>
        <fullName evidence="3">Glycosyltransferase family 9 protein</fullName>
    </submittedName>
</protein>
<reference evidence="3" key="1">
    <citation type="submission" date="2022-02" db="EMBL/GenBank/DDBJ databases">
        <title>Vibrio sp. nov., a new bacterium isolated from Bohai sea, China.</title>
        <authorList>
            <person name="Yuan Y."/>
        </authorList>
    </citation>
    <scope>NUCLEOTIDE SEQUENCE</scope>
    <source>
        <strain evidence="3">DBSS07</strain>
    </source>
</reference>
<dbReference type="SUPFAM" id="SSF53756">
    <property type="entry name" value="UDP-Glycosyltransferase/glycogen phosphorylase"/>
    <property type="match status" value="1"/>
</dbReference>